<reference evidence="2 3" key="1">
    <citation type="submission" date="2015-07" db="EMBL/GenBank/DDBJ databases">
        <title>Genome analysis of myxobacterium Chondromyces crocatus Cm c5 reveals a high potential for natural compound synthesis and the genetic basis for the loss of fruiting body formation.</title>
        <authorList>
            <person name="Zaburannyi N."/>
            <person name="Bunk B."/>
            <person name="Maier J."/>
            <person name="Overmann J."/>
            <person name="Mueller R."/>
        </authorList>
    </citation>
    <scope>NUCLEOTIDE SEQUENCE [LARGE SCALE GENOMIC DNA]</scope>
    <source>
        <strain evidence="2 3">Cm c5</strain>
    </source>
</reference>
<protein>
    <recommendedName>
        <fullName evidence="4">AMIN domain-containing protein</fullName>
    </recommendedName>
</protein>
<dbReference type="KEGG" id="ccro:CMC5_062190"/>
<organism evidence="2 3">
    <name type="scientific">Chondromyces crocatus</name>
    <dbReference type="NCBI Taxonomy" id="52"/>
    <lineage>
        <taxon>Bacteria</taxon>
        <taxon>Pseudomonadati</taxon>
        <taxon>Myxococcota</taxon>
        <taxon>Polyangia</taxon>
        <taxon>Polyangiales</taxon>
        <taxon>Polyangiaceae</taxon>
        <taxon>Chondromyces</taxon>
    </lineage>
</organism>
<evidence type="ECO:0000256" key="1">
    <source>
        <dbReference type="SAM" id="MobiDB-lite"/>
    </source>
</evidence>
<dbReference type="AlphaFoldDB" id="A0A0K1EMW4"/>
<sequence length="159" mass="17290">MRATGKRKKTTKVIPNLLGPVATYPGFRMLSGGSSRVFLQVNRKVDVVESKAAGRITYRLKGTHTIQTNQYPLVTSFFPTPVGRVLLTPQGTDLDLVVELRVPSEAQHRVLETDQGMVLQVDFPAVDPGKLPAPPVTPAPPTLQRAGKKASKGVEDESY</sequence>
<keyword evidence="3" id="KW-1185">Reference proteome</keyword>
<dbReference type="Proteomes" id="UP000067626">
    <property type="component" value="Chromosome"/>
</dbReference>
<accession>A0A0K1EMW4</accession>
<dbReference type="EMBL" id="CP012159">
    <property type="protein sequence ID" value="AKT41997.1"/>
    <property type="molecule type" value="Genomic_DNA"/>
</dbReference>
<name>A0A0K1EMW4_CHOCO</name>
<feature type="compositionally biased region" description="Pro residues" evidence="1">
    <location>
        <begin position="131"/>
        <end position="141"/>
    </location>
</feature>
<feature type="region of interest" description="Disordered" evidence="1">
    <location>
        <begin position="129"/>
        <end position="159"/>
    </location>
</feature>
<evidence type="ECO:0000313" key="2">
    <source>
        <dbReference type="EMBL" id="AKT41997.1"/>
    </source>
</evidence>
<evidence type="ECO:0000313" key="3">
    <source>
        <dbReference type="Proteomes" id="UP000067626"/>
    </source>
</evidence>
<evidence type="ECO:0008006" key="4">
    <source>
        <dbReference type="Google" id="ProtNLM"/>
    </source>
</evidence>
<proteinExistence type="predicted"/>
<gene>
    <name evidence="2" type="ORF">CMC5_062190</name>
</gene>